<feature type="compositionally biased region" description="Low complexity" evidence="2">
    <location>
        <begin position="23"/>
        <end position="35"/>
    </location>
</feature>
<proteinExistence type="predicted"/>
<dbReference type="Proteomes" id="UP001396898">
    <property type="component" value="Unassembled WGS sequence"/>
</dbReference>
<feature type="compositionally biased region" description="Gly residues" evidence="2">
    <location>
        <begin position="238"/>
        <end position="253"/>
    </location>
</feature>
<evidence type="ECO:0000259" key="3">
    <source>
        <dbReference type="PROSITE" id="PS50158"/>
    </source>
</evidence>
<evidence type="ECO:0000256" key="2">
    <source>
        <dbReference type="SAM" id="MobiDB-lite"/>
    </source>
</evidence>
<comment type="caution">
    <text evidence="4">The sequence shown here is derived from an EMBL/GenBank/DDBJ whole genome shotgun (WGS) entry which is preliminary data.</text>
</comment>
<evidence type="ECO:0000256" key="1">
    <source>
        <dbReference type="PROSITE-ProRule" id="PRU00047"/>
    </source>
</evidence>
<sequence length="290" mass="31275">MAAPTPPKAMSSRLLTMKFMQRAAASTPTTPTASPKNEEQSAKRRKVSHESTADAPVDLMVNQQAVQAAIDEGERKREEAIVKHAAELGDARWVLDVPDSSFNSLYRVKKPLNVVQVGYAHIDSPDVTENDEDSLGDSLEKGHLFRRYNMEDKKKVSAKSTKSDASSDDDDEDEDSASDSDSSEDGGPGRKSYGGKQSPSTPRPEIHRKRSAERERARELAEKRRKKEIKLNSPKPRPGGGGLSSISSGGGISSGSRQGQPGPGAASPSFKCHGCGKPGHALKSCPNKRR</sequence>
<reference evidence="4 5" key="1">
    <citation type="submission" date="2023-01" db="EMBL/GenBank/DDBJ databases">
        <title>Analysis of 21 Apiospora genomes using comparative genomics revels a genus with tremendous synthesis potential of carbohydrate active enzymes and secondary metabolites.</title>
        <authorList>
            <person name="Sorensen T."/>
        </authorList>
    </citation>
    <scope>NUCLEOTIDE SEQUENCE [LARGE SCALE GENOMIC DNA]</scope>
    <source>
        <strain evidence="4 5">CBS 20057</strain>
    </source>
</reference>
<protein>
    <recommendedName>
        <fullName evidence="3">CCHC-type domain-containing protein</fullName>
    </recommendedName>
</protein>
<feature type="compositionally biased region" description="Basic and acidic residues" evidence="2">
    <location>
        <begin position="212"/>
        <end position="222"/>
    </location>
</feature>
<dbReference type="InterPro" id="IPR001878">
    <property type="entry name" value="Znf_CCHC"/>
</dbReference>
<gene>
    <name evidence="4" type="ORF">PG991_002259</name>
</gene>
<evidence type="ECO:0000313" key="4">
    <source>
        <dbReference type="EMBL" id="KAK8032861.1"/>
    </source>
</evidence>
<dbReference type="PROSITE" id="PS50158">
    <property type="entry name" value="ZF_CCHC"/>
    <property type="match status" value="1"/>
</dbReference>
<keyword evidence="5" id="KW-1185">Reference proteome</keyword>
<evidence type="ECO:0000313" key="5">
    <source>
        <dbReference type="Proteomes" id="UP001396898"/>
    </source>
</evidence>
<feature type="region of interest" description="Disordered" evidence="2">
    <location>
        <begin position="124"/>
        <end position="290"/>
    </location>
</feature>
<keyword evidence="1" id="KW-0862">Zinc</keyword>
<feature type="compositionally biased region" description="Basic and acidic residues" evidence="2">
    <location>
        <begin position="36"/>
        <end position="52"/>
    </location>
</feature>
<feature type="compositionally biased region" description="Low complexity" evidence="2">
    <location>
        <begin position="254"/>
        <end position="264"/>
    </location>
</feature>
<dbReference type="SUPFAM" id="SSF57756">
    <property type="entry name" value="Retrovirus zinc finger-like domains"/>
    <property type="match status" value="1"/>
</dbReference>
<keyword evidence="1" id="KW-0479">Metal-binding</keyword>
<keyword evidence="1" id="KW-0863">Zinc-finger</keyword>
<feature type="compositionally biased region" description="Acidic residues" evidence="2">
    <location>
        <begin position="166"/>
        <end position="184"/>
    </location>
</feature>
<name>A0ABR1SEW6_9PEZI</name>
<feature type="region of interest" description="Disordered" evidence="2">
    <location>
        <begin position="19"/>
        <end position="55"/>
    </location>
</feature>
<accession>A0ABR1SEW6</accession>
<dbReference type="EMBL" id="JAQQWI010000006">
    <property type="protein sequence ID" value="KAK8032861.1"/>
    <property type="molecule type" value="Genomic_DNA"/>
</dbReference>
<feature type="compositionally biased region" description="Basic and acidic residues" evidence="2">
    <location>
        <begin position="138"/>
        <end position="155"/>
    </location>
</feature>
<dbReference type="InterPro" id="IPR036875">
    <property type="entry name" value="Znf_CCHC_sf"/>
</dbReference>
<feature type="domain" description="CCHC-type" evidence="3">
    <location>
        <begin position="271"/>
        <end position="287"/>
    </location>
</feature>
<organism evidence="4 5">
    <name type="scientific">Apiospora marii</name>
    <dbReference type="NCBI Taxonomy" id="335849"/>
    <lineage>
        <taxon>Eukaryota</taxon>
        <taxon>Fungi</taxon>
        <taxon>Dikarya</taxon>
        <taxon>Ascomycota</taxon>
        <taxon>Pezizomycotina</taxon>
        <taxon>Sordariomycetes</taxon>
        <taxon>Xylariomycetidae</taxon>
        <taxon>Amphisphaeriales</taxon>
        <taxon>Apiosporaceae</taxon>
        <taxon>Apiospora</taxon>
    </lineage>
</organism>
<feature type="compositionally biased region" description="Acidic residues" evidence="2">
    <location>
        <begin position="126"/>
        <end position="135"/>
    </location>
</feature>